<organism evidence="1 2">
    <name type="scientific">Denitrobaculum tricleocarpae</name>
    <dbReference type="NCBI Taxonomy" id="2591009"/>
    <lineage>
        <taxon>Bacteria</taxon>
        <taxon>Pseudomonadati</taxon>
        <taxon>Pseudomonadota</taxon>
        <taxon>Alphaproteobacteria</taxon>
        <taxon>Rhodospirillales</taxon>
        <taxon>Rhodospirillaceae</taxon>
        <taxon>Denitrobaculum</taxon>
    </lineage>
</organism>
<dbReference type="AlphaFoldDB" id="A0A545TP86"/>
<protein>
    <recommendedName>
        <fullName evidence="3">Class I SAM-dependent methyltransferase</fullName>
    </recommendedName>
</protein>
<proteinExistence type="predicted"/>
<reference evidence="1 2" key="1">
    <citation type="submission" date="2019-06" db="EMBL/GenBank/DDBJ databases">
        <title>Whole genome sequence for Rhodospirillaceae sp. R148.</title>
        <authorList>
            <person name="Wang G."/>
        </authorList>
    </citation>
    <scope>NUCLEOTIDE SEQUENCE [LARGE SCALE GENOMIC DNA]</scope>
    <source>
        <strain evidence="1 2">R148</strain>
    </source>
</reference>
<dbReference type="EMBL" id="VHSH01000005">
    <property type="protein sequence ID" value="TQV79035.1"/>
    <property type="molecule type" value="Genomic_DNA"/>
</dbReference>
<evidence type="ECO:0008006" key="3">
    <source>
        <dbReference type="Google" id="ProtNLM"/>
    </source>
</evidence>
<accession>A0A545TP86</accession>
<dbReference type="OrthoDB" id="5449792at2"/>
<keyword evidence="2" id="KW-1185">Reference proteome</keyword>
<evidence type="ECO:0000313" key="2">
    <source>
        <dbReference type="Proteomes" id="UP000315252"/>
    </source>
</evidence>
<dbReference type="RefSeq" id="WP_142897258.1">
    <property type="nucleotide sequence ID" value="NZ_ML660056.1"/>
</dbReference>
<dbReference type="Proteomes" id="UP000315252">
    <property type="component" value="Unassembled WGS sequence"/>
</dbReference>
<name>A0A545TP86_9PROT</name>
<evidence type="ECO:0000313" key="1">
    <source>
        <dbReference type="EMBL" id="TQV79035.1"/>
    </source>
</evidence>
<comment type="caution">
    <text evidence="1">The sequence shown here is derived from an EMBL/GenBank/DDBJ whole genome shotgun (WGS) entry which is preliminary data.</text>
</comment>
<gene>
    <name evidence="1" type="ORF">FKG95_15235</name>
</gene>
<sequence>MLIEWLQYLATPCPKYLRAMGYPQEIIATQARYRRCREAWRPHLENTKAFILESAAAAKGDRTAVVLGSGMLLDVPLAELSQRFEQVILVDILHLPWVKFRARRYPNVRFEELDVTGVCELIFEQVKRMRSGRGTVPKLPELLPKPLAQSLGVSSIDFLASVNLLSQLPILPLAYLEKHSPAYSEEEFGVFASLLFRNHLLHLKASSEQVCLITDLERITLDNLGNLIERENALYDSMSLIPKVVWNWRIAPQTETATDTEICHRVGWID</sequence>